<dbReference type="RefSeq" id="WP_145183128.1">
    <property type="nucleotide sequence ID" value="NZ_CP036290.1"/>
</dbReference>
<feature type="transmembrane region" description="Helical" evidence="10">
    <location>
        <begin position="323"/>
        <end position="344"/>
    </location>
</feature>
<evidence type="ECO:0000256" key="4">
    <source>
        <dbReference type="ARBA" id="ARBA00022475"/>
    </source>
</evidence>
<accession>A0A518CW58</accession>
<proteinExistence type="predicted"/>
<reference evidence="15 16" key="1">
    <citation type="submission" date="2019-02" db="EMBL/GenBank/DDBJ databases">
        <title>Deep-cultivation of Planctomycetes and their phenomic and genomic characterization uncovers novel biology.</title>
        <authorList>
            <person name="Wiegand S."/>
            <person name="Jogler M."/>
            <person name="Boedeker C."/>
            <person name="Pinto D."/>
            <person name="Vollmers J."/>
            <person name="Rivas-Marin E."/>
            <person name="Kohn T."/>
            <person name="Peeters S.H."/>
            <person name="Heuer A."/>
            <person name="Rast P."/>
            <person name="Oberbeckmann S."/>
            <person name="Bunk B."/>
            <person name="Jeske O."/>
            <person name="Meyerdierks A."/>
            <person name="Storesund J.E."/>
            <person name="Kallscheuer N."/>
            <person name="Luecker S."/>
            <person name="Lage O.M."/>
            <person name="Pohl T."/>
            <person name="Merkel B.J."/>
            <person name="Hornburger P."/>
            <person name="Mueller R.-W."/>
            <person name="Bruemmer F."/>
            <person name="Labrenz M."/>
            <person name="Spormann A.M."/>
            <person name="Op den Camp H."/>
            <person name="Overmann J."/>
            <person name="Amann R."/>
            <person name="Jetten M.S.M."/>
            <person name="Mascher T."/>
            <person name="Medema M.H."/>
            <person name="Devos D.P."/>
            <person name="Kaster A.-K."/>
            <person name="Ovreas L."/>
            <person name="Rohde M."/>
            <person name="Galperin M.Y."/>
            <person name="Jogler C."/>
        </authorList>
    </citation>
    <scope>NUCLEOTIDE SEQUENCE [LARGE SCALE GENOMIC DNA]</scope>
    <source>
        <strain evidence="15 16">Pla163</strain>
    </source>
</reference>
<evidence type="ECO:0000256" key="1">
    <source>
        <dbReference type="ARBA" id="ARBA00004651"/>
    </source>
</evidence>
<keyword evidence="7" id="KW-0406">Ion transport</keyword>
<dbReference type="PANTHER" id="PTHR43373:SF1">
    <property type="entry name" value="NA(+)_H(+) ANTIPORTER SUBUNIT A"/>
    <property type="match status" value="1"/>
</dbReference>
<feature type="transmembrane region" description="Helical" evidence="10">
    <location>
        <begin position="406"/>
        <end position="424"/>
    </location>
</feature>
<dbReference type="InterPro" id="IPR001516">
    <property type="entry name" value="Proton_antipo_N"/>
</dbReference>
<evidence type="ECO:0000256" key="2">
    <source>
        <dbReference type="ARBA" id="ARBA00022448"/>
    </source>
</evidence>
<evidence type="ECO:0000256" key="3">
    <source>
        <dbReference type="ARBA" id="ARBA00022449"/>
    </source>
</evidence>
<evidence type="ECO:0000256" key="6">
    <source>
        <dbReference type="ARBA" id="ARBA00022989"/>
    </source>
</evidence>
<feature type="transmembrane region" description="Helical" evidence="10">
    <location>
        <begin position="677"/>
        <end position="698"/>
    </location>
</feature>
<dbReference type="Proteomes" id="UP000319342">
    <property type="component" value="Chromosome"/>
</dbReference>
<dbReference type="InterPro" id="IPR046806">
    <property type="entry name" value="MrpA_C/MbhE"/>
</dbReference>
<gene>
    <name evidence="15" type="primary">mrpA</name>
    <name evidence="15" type="ORF">Pla163_05390</name>
</gene>
<feature type="transmembrane region" description="Helical" evidence="10">
    <location>
        <begin position="591"/>
        <end position="611"/>
    </location>
</feature>
<feature type="transmembrane region" description="Helical" evidence="10">
    <location>
        <begin position="296"/>
        <end position="317"/>
    </location>
</feature>
<feature type="transmembrane region" description="Helical" evidence="10">
    <location>
        <begin position="365"/>
        <end position="386"/>
    </location>
</feature>
<protein>
    <submittedName>
        <fullName evidence="15">Na(+)/H(+) antiporter subunit A</fullName>
    </submittedName>
</protein>
<dbReference type="Pfam" id="PF00662">
    <property type="entry name" value="Proton_antipo_N"/>
    <property type="match status" value="1"/>
</dbReference>
<feature type="domain" description="NADH:quinone oxidoreductase/Mrp antiporter transmembrane" evidence="11">
    <location>
        <begin position="124"/>
        <end position="392"/>
    </location>
</feature>
<feature type="transmembrane region" description="Helical" evidence="10">
    <location>
        <begin position="159"/>
        <end position="183"/>
    </location>
</feature>
<evidence type="ECO:0000259" key="14">
    <source>
        <dbReference type="Pfam" id="PF20501"/>
    </source>
</evidence>
<dbReference type="AlphaFoldDB" id="A0A518CW58"/>
<dbReference type="GO" id="GO:0005886">
    <property type="term" value="C:plasma membrane"/>
    <property type="evidence" value="ECO:0007669"/>
    <property type="project" value="UniProtKB-SubCell"/>
</dbReference>
<feature type="domain" description="NADH-Ubiquinone oxidoreductase (complex I) chain 5 N-terminal" evidence="12">
    <location>
        <begin position="63"/>
        <end position="106"/>
    </location>
</feature>
<evidence type="ECO:0000256" key="9">
    <source>
        <dbReference type="RuleBase" id="RU000320"/>
    </source>
</evidence>
<keyword evidence="5 9" id="KW-0812">Transmembrane</keyword>
<keyword evidence="2" id="KW-0813">Transport</keyword>
<keyword evidence="8 10" id="KW-0472">Membrane</keyword>
<feature type="domain" description="MrpA C-terminal/MbhE" evidence="14">
    <location>
        <begin position="678"/>
        <end position="757"/>
    </location>
</feature>
<evidence type="ECO:0000259" key="11">
    <source>
        <dbReference type="Pfam" id="PF00361"/>
    </source>
</evidence>
<feature type="transmembrane region" description="Helical" evidence="10">
    <location>
        <begin position="445"/>
        <end position="465"/>
    </location>
</feature>
<dbReference type="OrthoDB" id="9807568at2"/>
<feature type="domain" description="MrpA C-terminal/MbhD" evidence="13">
    <location>
        <begin position="603"/>
        <end position="666"/>
    </location>
</feature>
<keyword evidence="16" id="KW-1185">Reference proteome</keyword>
<sequence>MVWILISLVVAALFAPLVTRLAGRSCGRVLALVPAAACAWFATRIPAVAAGERLVEPVAWAPSLGVSADLALDGLSLVFALLVTGIGALTMVYARGYIGNDPRLGRLNATLLVFMTAMLGLVLSDDLVTAFVFWELTSVSSYLLVGYDHANPKARAAALQALLITGAGGLCLLCGVILIGSVGGTYSVAELVASGDVLRESSLYLPILLLVLGGCFTKSAQLPFHFWLPGAMAAPTPVSAYLHSATMVKAGVYLLARLSPALGGTDEWLALLVSFGAATMVYSAVVAFFQTDMKRILAYTSVSALGTLVMLLGIGTADAAAAATAYLIVHALYKCALFHVAGIVDHECGTRDVDRLGRLSRAMPITCVAACLAVLSMAGLPPFLGASAKSLVGHAEHALHMGPVEWAAMLTVLMTFAVGALLVWRTFFGRRDGEDLPKHPHEAPIDLWFSPLLLGSLGLVLGFFWGPLAHHLLEPAAAAIAPGVAPELHVHATAGAYALKAALAAVGLALYVKRRPVVRALRLWSVLAWFGPERFYDRGLVAIEWVARAVTRRLQSGSLRTYLAIVLASTMVLAGYPLLKNGVPLPPSGSFDIRVHEAAIVLAMVLATVFVMATSSRLAAIAALGIVGAGMSVTFLFFGAPDLAKTQLAIETLSVLLFLFILYRLPPLRQLSTRLQVWRDVVLSITVGGFFALLVWGLTSVDGASRLSPFFAENSLALGKGHNVVNVILVDFRGIDTMGEITVLAVAALGVLGLMRVHVRERSAS</sequence>
<name>A0A518CW58_9BACT</name>
<evidence type="ECO:0000256" key="5">
    <source>
        <dbReference type="ARBA" id="ARBA00022692"/>
    </source>
</evidence>
<feature type="transmembrane region" description="Helical" evidence="10">
    <location>
        <begin position="646"/>
        <end position="665"/>
    </location>
</feature>
<evidence type="ECO:0000256" key="8">
    <source>
        <dbReference type="ARBA" id="ARBA00023136"/>
    </source>
</evidence>
<dbReference type="Pfam" id="PF13244">
    <property type="entry name" value="MbhD"/>
    <property type="match status" value="1"/>
</dbReference>
<feature type="transmembrane region" description="Helical" evidence="10">
    <location>
        <begin position="494"/>
        <end position="512"/>
    </location>
</feature>
<dbReference type="PRINTS" id="PR01434">
    <property type="entry name" value="NADHDHGNASE5"/>
</dbReference>
<dbReference type="InterPro" id="IPR025383">
    <property type="entry name" value="MrpA_C/MbhD"/>
</dbReference>
<feature type="transmembrane region" description="Helical" evidence="10">
    <location>
        <begin position="106"/>
        <end position="124"/>
    </location>
</feature>
<organism evidence="15 16">
    <name type="scientific">Rohdeia mirabilis</name>
    <dbReference type="NCBI Taxonomy" id="2528008"/>
    <lineage>
        <taxon>Bacteria</taxon>
        <taxon>Pseudomonadati</taxon>
        <taxon>Planctomycetota</taxon>
        <taxon>Planctomycetia</taxon>
        <taxon>Planctomycetia incertae sedis</taxon>
        <taxon>Rohdeia</taxon>
    </lineage>
</organism>
<keyword evidence="4" id="KW-1003">Cell membrane</keyword>
<dbReference type="GO" id="GO:0006811">
    <property type="term" value="P:monoatomic ion transport"/>
    <property type="evidence" value="ECO:0007669"/>
    <property type="project" value="UniProtKB-KW"/>
</dbReference>
<feature type="transmembrane region" description="Helical" evidence="10">
    <location>
        <begin position="203"/>
        <end position="228"/>
    </location>
</feature>
<dbReference type="InterPro" id="IPR001750">
    <property type="entry name" value="ND/Mrp_TM"/>
</dbReference>
<dbReference type="PANTHER" id="PTHR43373">
    <property type="entry name" value="NA(+)/H(+) ANTIPORTER SUBUNIT"/>
    <property type="match status" value="1"/>
</dbReference>
<evidence type="ECO:0000256" key="7">
    <source>
        <dbReference type="ARBA" id="ARBA00023065"/>
    </source>
</evidence>
<evidence type="ECO:0000259" key="13">
    <source>
        <dbReference type="Pfam" id="PF13244"/>
    </source>
</evidence>
<dbReference type="Pfam" id="PF20501">
    <property type="entry name" value="MbhE"/>
    <property type="match status" value="1"/>
</dbReference>
<feature type="transmembrane region" description="Helical" evidence="10">
    <location>
        <begin position="741"/>
        <end position="759"/>
    </location>
</feature>
<dbReference type="Pfam" id="PF00361">
    <property type="entry name" value="Proton_antipo_M"/>
    <property type="match status" value="1"/>
</dbReference>
<dbReference type="InterPro" id="IPR050616">
    <property type="entry name" value="CPA3_Na-H_Antiporter_A"/>
</dbReference>
<keyword evidence="6 10" id="KW-1133">Transmembrane helix</keyword>
<keyword evidence="3" id="KW-0050">Antiport</keyword>
<feature type="transmembrane region" description="Helical" evidence="10">
    <location>
        <begin position="618"/>
        <end position="640"/>
    </location>
</feature>
<feature type="transmembrane region" description="Helical" evidence="10">
    <location>
        <begin position="561"/>
        <end position="579"/>
    </location>
</feature>
<dbReference type="GO" id="GO:0015297">
    <property type="term" value="F:antiporter activity"/>
    <property type="evidence" value="ECO:0007669"/>
    <property type="project" value="UniProtKB-KW"/>
</dbReference>
<evidence type="ECO:0000256" key="10">
    <source>
        <dbReference type="SAM" id="Phobius"/>
    </source>
</evidence>
<evidence type="ECO:0000313" key="16">
    <source>
        <dbReference type="Proteomes" id="UP000319342"/>
    </source>
</evidence>
<evidence type="ECO:0000259" key="12">
    <source>
        <dbReference type="Pfam" id="PF00662"/>
    </source>
</evidence>
<dbReference type="EMBL" id="CP036290">
    <property type="protein sequence ID" value="QDU83440.1"/>
    <property type="molecule type" value="Genomic_DNA"/>
</dbReference>
<comment type="subcellular location">
    <subcellularLocation>
        <location evidence="1">Cell membrane</location>
        <topology evidence="1">Multi-pass membrane protein</topology>
    </subcellularLocation>
    <subcellularLocation>
        <location evidence="9">Membrane</location>
        <topology evidence="9">Multi-pass membrane protein</topology>
    </subcellularLocation>
</comment>
<feature type="transmembrane region" description="Helical" evidence="10">
    <location>
        <begin position="74"/>
        <end position="94"/>
    </location>
</feature>
<evidence type="ECO:0000313" key="15">
    <source>
        <dbReference type="EMBL" id="QDU83440.1"/>
    </source>
</evidence>
<feature type="transmembrane region" description="Helical" evidence="10">
    <location>
        <begin position="268"/>
        <end position="289"/>
    </location>
</feature>